<sequence length="141" mass="15614">MRLLTADASVLLKWYLQTGEENDLPQAAAILVGLRKGDFALRQPPHALLEVAAVLVRERPSSLGSDLAEIDAILAEAITLDAERLLPRALQLSLALRHHLFDTLYHAAALETGATLLTADRRYYDKARHLDNITLLKDLRA</sequence>
<dbReference type="InterPro" id="IPR002716">
    <property type="entry name" value="PIN_dom"/>
</dbReference>
<dbReference type="EC" id="3.1.-.-" evidence="6"/>
<evidence type="ECO:0000313" key="9">
    <source>
        <dbReference type="Proteomes" id="UP000021816"/>
    </source>
</evidence>
<keyword evidence="5 6" id="KW-0460">Magnesium</keyword>
<dbReference type="GO" id="GO:0090729">
    <property type="term" value="F:toxin activity"/>
    <property type="evidence" value="ECO:0007669"/>
    <property type="project" value="UniProtKB-KW"/>
</dbReference>
<dbReference type="GO" id="GO:0000287">
    <property type="term" value="F:magnesium ion binding"/>
    <property type="evidence" value="ECO:0007669"/>
    <property type="project" value="UniProtKB-UniRule"/>
</dbReference>
<evidence type="ECO:0000256" key="3">
    <source>
        <dbReference type="ARBA" id="ARBA00022723"/>
    </source>
</evidence>
<dbReference type="CDD" id="cd09873">
    <property type="entry name" value="PIN_Pae0151-like"/>
    <property type="match status" value="1"/>
</dbReference>
<comment type="similarity">
    <text evidence="6">Belongs to the PINc/VapC protein family.</text>
</comment>
<keyword evidence="4 6" id="KW-0378">Hydrolase</keyword>
<dbReference type="Pfam" id="PF01850">
    <property type="entry name" value="PIN"/>
    <property type="match status" value="1"/>
</dbReference>
<evidence type="ECO:0000313" key="8">
    <source>
        <dbReference type="EMBL" id="EXI79762.1"/>
    </source>
</evidence>
<evidence type="ECO:0000256" key="1">
    <source>
        <dbReference type="ARBA" id="ARBA00022649"/>
    </source>
</evidence>
<comment type="function">
    <text evidence="6">Toxic component of a toxin-antitoxin (TA) system. An RNase.</text>
</comment>
<proteinExistence type="inferred from homology"/>
<keyword evidence="3 6" id="KW-0479">Metal-binding</keyword>
<evidence type="ECO:0000256" key="4">
    <source>
        <dbReference type="ARBA" id="ARBA00022801"/>
    </source>
</evidence>
<dbReference type="AlphaFoldDB" id="A0A011PRW7"/>
<dbReference type="InterPro" id="IPR051619">
    <property type="entry name" value="TypeII_TA_RNase_PINc/VapC"/>
</dbReference>
<keyword evidence="2 6" id="KW-0540">Nuclease</keyword>
<comment type="cofactor">
    <cofactor evidence="6">
        <name>Mg(2+)</name>
        <dbReference type="ChEBI" id="CHEBI:18420"/>
    </cofactor>
</comment>
<comment type="caution">
    <text evidence="8">The sequence shown here is derived from an EMBL/GenBank/DDBJ whole genome shotgun (WGS) entry which is preliminary data.</text>
</comment>
<dbReference type="SUPFAM" id="SSF88723">
    <property type="entry name" value="PIN domain-like"/>
    <property type="match status" value="1"/>
</dbReference>
<dbReference type="STRING" id="1454003.AW10_02247"/>
<dbReference type="InterPro" id="IPR044153">
    <property type="entry name" value="PIN_Pae0151-like"/>
</dbReference>
<gene>
    <name evidence="6" type="primary">vapC</name>
    <name evidence="8" type="ORF">AW10_02247</name>
</gene>
<feature type="binding site" evidence="6">
    <location>
        <position position="7"/>
    </location>
    <ligand>
        <name>Mg(2+)</name>
        <dbReference type="ChEBI" id="CHEBI:18420"/>
    </ligand>
</feature>
<evidence type="ECO:0000259" key="7">
    <source>
        <dbReference type="Pfam" id="PF01850"/>
    </source>
</evidence>
<dbReference type="Proteomes" id="UP000021816">
    <property type="component" value="Unassembled WGS sequence"/>
</dbReference>
<feature type="domain" description="PIN" evidence="7">
    <location>
        <begin position="7"/>
        <end position="127"/>
    </location>
</feature>
<name>A0A011PRW7_9PROT</name>
<evidence type="ECO:0000256" key="2">
    <source>
        <dbReference type="ARBA" id="ARBA00022722"/>
    </source>
</evidence>
<dbReference type="GO" id="GO:0004540">
    <property type="term" value="F:RNA nuclease activity"/>
    <property type="evidence" value="ECO:0007669"/>
    <property type="project" value="InterPro"/>
</dbReference>
<dbReference type="PATRIC" id="fig|1454003.3.peg.2293"/>
<dbReference type="Gene3D" id="3.40.50.1010">
    <property type="entry name" value="5'-nuclease"/>
    <property type="match status" value="1"/>
</dbReference>
<evidence type="ECO:0000256" key="6">
    <source>
        <dbReference type="HAMAP-Rule" id="MF_00265"/>
    </source>
</evidence>
<keyword evidence="6" id="KW-0800">Toxin</keyword>
<dbReference type="PANTHER" id="PTHR35901:SF1">
    <property type="entry name" value="EXONUCLEASE VAPC9"/>
    <property type="match status" value="1"/>
</dbReference>
<dbReference type="InterPro" id="IPR029060">
    <property type="entry name" value="PIN-like_dom_sf"/>
</dbReference>
<dbReference type="EMBL" id="JEMX01000046">
    <property type="protein sequence ID" value="EXI79762.1"/>
    <property type="molecule type" value="Genomic_DNA"/>
</dbReference>
<dbReference type="PANTHER" id="PTHR35901">
    <property type="entry name" value="RIBONUCLEASE VAPC3"/>
    <property type="match status" value="1"/>
</dbReference>
<dbReference type="InterPro" id="IPR022907">
    <property type="entry name" value="VapC_family"/>
</dbReference>
<reference evidence="8 9" key="1">
    <citation type="submission" date="2014-02" db="EMBL/GenBank/DDBJ databases">
        <title>Expanding our view of genomic diversity in Candidatus Accumulibacter clades.</title>
        <authorList>
            <person name="Skennerton C.T."/>
            <person name="Barr J.J."/>
            <person name="Slater F.R."/>
            <person name="Bond P.L."/>
            <person name="Tyson G.W."/>
        </authorList>
    </citation>
    <scope>NUCLEOTIDE SEQUENCE [LARGE SCALE GENOMIC DNA]</scope>
    <source>
        <strain evidence="9">BA-92</strain>
    </source>
</reference>
<accession>A0A011PRW7</accession>
<keyword evidence="1 6" id="KW-1277">Toxin-antitoxin system</keyword>
<organism evidence="8 9">
    <name type="scientific">Candidatus Accumulibacter appositus</name>
    <dbReference type="NCBI Taxonomy" id="1454003"/>
    <lineage>
        <taxon>Bacteria</taxon>
        <taxon>Pseudomonadati</taxon>
        <taxon>Pseudomonadota</taxon>
        <taxon>Betaproteobacteria</taxon>
        <taxon>Candidatus Accumulibacter</taxon>
    </lineage>
</organism>
<feature type="binding site" evidence="6">
    <location>
        <position position="102"/>
    </location>
    <ligand>
        <name>Mg(2+)</name>
        <dbReference type="ChEBI" id="CHEBI:18420"/>
    </ligand>
</feature>
<evidence type="ECO:0000256" key="5">
    <source>
        <dbReference type="ARBA" id="ARBA00022842"/>
    </source>
</evidence>
<dbReference type="GO" id="GO:0016787">
    <property type="term" value="F:hydrolase activity"/>
    <property type="evidence" value="ECO:0007669"/>
    <property type="project" value="UniProtKB-KW"/>
</dbReference>
<protein>
    <recommendedName>
        <fullName evidence="6">Ribonuclease VapC</fullName>
        <shortName evidence="6">RNase VapC</shortName>
        <ecNumber evidence="6">3.1.-.-</ecNumber>
    </recommendedName>
    <alternativeName>
        <fullName evidence="6">Toxin VapC</fullName>
    </alternativeName>
</protein>
<dbReference type="HAMAP" id="MF_00265">
    <property type="entry name" value="VapC_Nob1"/>
    <property type="match status" value="1"/>
</dbReference>